<comment type="caution">
    <text evidence="2">The sequence shown here is derived from an EMBL/GenBank/DDBJ whole genome shotgun (WGS) entry which is preliminary data.</text>
</comment>
<sequence length="90" mass="9537">GLNSPLAFSALTWVQATQAAIRAYLDGLGLDAATVDDIMDDDMVLDVIANGSSNLYVGFQFTEGGYDVPEPATLALLGLGGLALLRRRRH</sequence>
<dbReference type="NCBIfam" id="TIGR03901">
    <property type="entry name" value="MYXO-CTERM"/>
    <property type="match status" value="1"/>
</dbReference>
<name>X0ZXY5_9ZZZZ</name>
<dbReference type="InterPro" id="IPR017756">
    <property type="entry name" value="TM_Gly-Cys-Arg_CS"/>
</dbReference>
<feature type="domain" description="Ice-binding protein C-terminal" evidence="1">
    <location>
        <begin position="67"/>
        <end position="89"/>
    </location>
</feature>
<evidence type="ECO:0000313" key="2">
    <source>
        <dbReference type="EMBL" id="GAG52896.1"/>
    </source>
</evidence>
<reference evidence="2" key="1">
    <citation type="journal article" date="2014" name="Front. Microbiol.">
        <title>High frequency of phylogenetically diverse reductive dehalogenase-homologous genes in deep subseafloor sedimentary metagenomes.</title>
        <authorList>
            <person name="Kawai M."/>
            <person name="Futagami T."/>
            <person name="Toyoda A."/>
            <person name="Takaki Y."/>
            <person name="Nishi S."/>
            <person name="Hori S."/>
            <person name="Arai W."/>
            <person name="Tsubouchi T."/>
            <person name="Morono Y."/>
            <person name="Uchiyama I."/>
            <person name="Ito T."/>
            <person name="Fujiyama A."/>
            <person name="Inagaki F."/>
            <person name="Takami H."/>
        </authorList>
    </citation>
    <scope>NUCLEOTIDE SEQUENCE</scope>
    <source>
        <strain evidence="2">Expedition CK06-06</strain>
    </source>
</reference>
<dbReference type="InterPro" id="IPR024038">
    <property type="entry name" value="MYXO-CTERM"/>
</dbReference>
<dbReference type="InterPro" id="IPR013424">
    <property type="entry name" value="Ice-binding_C"/>
</dbReference>
<dbReference type="NCBIfam" id="TIGR03382">
    <property type="entry name" value="GC_trans_RRR"/>
    <property type="match status" value="1"/>
</dbReference>
<organism evidence="2">
    <name type="scientific">marine sediment metagenome</name>
    <dbReference type="NCBI Taxonomy" id="412755"/>
    <lineage>
        <taxon>unclassified sequences</taxon>
        <taxon>metagenomes</taxon>
        <taxon>ecological metagenomes</taxon>
    </lineage>
</organism>
<evidence type="ECO:0000259" key="1">
    <source>
        <dbReference type="Pfam" id="PF07589"/>
    </source>
</evidence>
<dbReference type="AlphaFoldDB" id="X0ZXY5"/>
<accession>X0ZXY5</accession>
<dbReference type="Pfam" id="PF07589">
    <property type="entry name" value="PEP-CTERM"/>
    <property type="match status" value="1"/>
</dbReference>
<proteinExistence type="predicted"/>
<feature type="non-terminal residue" evidence="2">
    <location>
        <position position="1"/>
    </location>
</feature>
<dbReference type="NCBIfam" id="TIGR02595">
    <property type="entry name" value="PEP_CTERM"/>
    <property type="match status" value="1"/>
</dbReference>
<gene>
    <name evidence="2" type="ORF">S01H1_76061</name>
</gene>
<dbReference type="EMBL" id="BARS01051020">
    <property type="protein sequence ID" value="GAG52896.1"/>
    <property type="molecule type" value="Genomic_DNA"/>
</dbReference>
<protein>
    <recommendedName>
        <fullName evidence="1">Ice-binding protein C-terminal domain-containing protein</fullName>
    </recommendedName>
</protein>